<feature type="transmembrane region" description="Helical" evidence="7">
    <location>
        <begin position="372"/>
        <end position="394"/>
    </location>
</feature>
<keyword evidence="3 7" id="KW-0812">Transmembrane</keyword>
<evidence type="ECO:0000259" key="9">
    <source>
        <dbReference type="Pfam" id="PF12704"/>
    </source>
</evidence>
<feature type="transmembrane region" description="Helical" evidence="7">
    <location>
        <begin position="20"/>
        <end position="42"/>
    </location>
</feature>
<dbReference type="RefSeq" id="WP_248361135.1">
    <property type="nucleotide sequence ID" value="NZ_AP025591.1"/>
</dbReference>
<evidence type="ECO:0000256" key="5">
    <source>
        <dbReference type="ARBA" id="ARBA00023136"/>
    </source>
</evidence>
<dbReference type="PANTHER" id="PTHR30572:SF4">
    <property type="entry name" value="ABC TRANSPORTER PERMEASE YTRF"/>
    <property type="match status" value="1"/>
</dbReference>
<keyword evidence="4 7" id="KW-1133">Transmembrane helix</keyword>
<feature type="domain" description="ABC3 transporter permease C-terminal" evidence="8">
    <location>
        <begin position="293"/>
        <end position="404"/>
    </location>
</feature>
<evidence type="ECO:0000256" key="4">
    <source>
        <dbReference type="ARBA" id="ARBA00022989"/>
    </source>
</evidence>
<evidence type="ECO:0000256" key="1">
    <source>
        <dbReference type="ARBA" id="ARBA00004651"/>
    </source>
</evidence>
<dbReference type="InterPro" id="IPR050250">
    <property type="entry name" value="Macrolide_Exporter_MacB"/>
</dbReference>
<dbReference type="Pfam" id="PF02687">
    <property type="entry name" value="FtsX"/>
    <property type="match status" value="1"/>
</dbReference>
<evidence type="ECO:0000313" key="10">
    <source>
        <dbReference type="EMBL" id="BDG03270.1"/>
    </source>
</evidence>
<dbReference type="EMBL" id="AP025591">
    <property type="protein sequence ID" value="BDG03270.1"/>
    <property type="molecule type" value="Genomic_DNA"/>
</dbReference>
<comment type="subcellular location">
    <subcellularLocation>
        <location evidence="1">Cell membrane</location>
        <topology evidence="1">Multi-pass membrane protein</topology>
    </subcellularLocation>
</comment>
<evidence type="ECO:0000256" key="7">
    <source>
        <dbReference type="SAM" id="Phobius"/>
    </source>
</evidence>
<keyword evidence="5 7" id="KW-0472">Membrane</keyword>
<organism evidence="10 11">
    <name type="scientific">Anaeromyxobacter oryzae</name>
    <dbReference type="NCBI Taxonomy" id="2918170"/>
    <lineage>
        <taxon>Bacteria</taxon>
        <taxon>Pseudomonadati</taxon>
        <taxon>Myxococcota</taxon>
        <taxon>Myxococcia</taxon>
        <taxon>Myxococcales</taxon>
        <taxon>Cystobacterineae</taxon>
        <taxon>Anaeromyxobacteraceae</taxon>
        <taxon>Anaeromyxobacter</taxon>
    </lineage>
</organism>
<dbReference type="PANTHER" id="PTHR30572">
    <property type="entry name" value="MEMBRANE COMPONENT OF TRANSPORTER-RELATED"/>
    <property type="match status" value="1"/>
</dbReference>
<protein>
    <submittedName>
        <fullName evidence="10">ABC transporter</fullName>
    </submittedName>
</protein>
<dbReference type="Pfam" id="PF12704">
    <property type="entry name" value="MacB_PCD"/>
    <property type="match status" value="1"/>
</dbReference>
<reference evidence="11" key="1">
    <citation type="journal article" date="2022" name="Int. J. Syst. Evol. Microbiol.">
        <title>Anaeromyxobacter oryzae sp. nov., Anaeromyxobacter diazotrophicus sp. nov. and Anaeromyxobacter paludicola sp. nov., isolated from paddy soils.</title>
        <authorList>
            <person name="Itoh H."/>
            <person name="Xu Z."/>
            <person name="Mise K."/>
            <person name="Masuda Y."/>
            <person name="Ushijima N."/>
            <person name="Hayakawa C."/>
            <person name="Shiratori Y."/>
            <person name="Senoo K."/>
        </authorList>
    </citation>
    <scope>NUCLEOTIDE SEQUENCE [LARGE SCALE GENOMIC DNA]</scope>
    <source>
        <strain evidence="11">Red232</strain>
    </source>
</reference>
<keyword evidence="2" id="KW-1003">Cell membrane</keyword>
<keyword evidence="11" id="KW-1185">Reference proteome</keyword>
<feature type="domain" description="MacB-like periplasmic core" evidence="9">
    <location>
        <begin position="22"/>
        <end position="250"/>
    </location>
</feature>
<name>A0ABM7WUV9_9BACT</name>
<accession>A0ABM7WUV9</accession>
<dbReference type="InterPro" id="IPR025857">
    <property type="entry name" value="MacB_PCD"/>
</dbReference>
<sequence length="411" mass="43942">MIALLDTIAMALGTLRGNVLRSVLTLLGIVIGASTVVAMMSLTEGLRLKMTTDFAMLGAGAFQVQKWPHLNFGPHDMRRYEKRPDLTREQGEAIRTLPHVAQVSIEEYWKGNGLEVLSTAERATKRDIGLCGGLPDYEAANGVTVAQGRFITQTDVLLARRVVFIGSDVADILFPKMDPLGQELRIRGATFEVVGVAQRQGSILGQSKDGFAVIPWTVYDVVVGKQRNTNIAIVATSPEEAPKAMEEVIALLRRIRGVKAGDENDFEIFSNETSAELFDNLARMVGAATFGVCALALLVGGIGIMNIMLVSVTERTREIGVRMALGARRRRILSQFLVESVALSGLGGLAGVLLGAGLAIGAREVFEVPASIPAWAVILSLASAGGAGLLFGIYPAARASKLDPVEAMRTE</sequence>
<gene>
    <name evidence="10" type="ORF">AMOR_22660</name>
</gene>
<evidence type="ECO:0000313" key="11">
    <source>
        <dbReference type="Proteomes" id="UP001162891"/>
    </source>
</evidence>
<proteinExistence type="inferred from homology"/>
<evidence type="ECO:0000256" key="2">
    <source>
        <dbReference type="ARBA" id="ARBA00022475"/>
    </source>
</evidence>
<feature type="transmembrane region" description="Helical" evidence="7">
    <location>
        <begin position="333"/>
        <end position="360"/>
    </location>
</feature>
<dbReference type="Proteomes" id="UP001162891">
    <property type="component" value="Chromosome"/>
</dbReference>
<evidence type="ECO:0000256" key="6">
    <source>
        <dbReference type="ARBA" id="ARBA00038076"/>
    </source>
</evidence>
<evidence type="ECO:0000259" key="8">
    <source>
        <dbReference type="Pfam" id="PF02687"/>
    </source>
</evidence>
<evidence type="ECO:0000256" key="3">
    <source>
        <dbReference type="ARBA" id="ARBA00022692"/>
    </source>
</evidence>
<feature type="transmembrane region" description="Helical" evidence="7">
    <location>
        <begin position="284"/>
        <end position="312"/>
    </location>
</feature>
<dbReference type="InterPro" id="IPR003838">
    <property type="entry name" value="ABC3_permease_C"/>
</dbReference>
<comment type="similarity">
    <text evidence="6">Belongs to the ABC-4 integral membrane protein family.</text>
</comment>